<evidence type="ECO:0000313" key="2">
    <source>
        <dbReference type="EMBL" id="OYT03090.1"/>
    </source>
</evidence>
<reference evidence="2 3" key="3">
    <citation type="submission" date="2017-09" db="EMBL/GenBank/DDBJ databases">
        <title>Tripartite evolution among Lactobacillus johnsonii, Lactobacillus taiwanensis, Lactobacillus reuteri and their rodent host.</title>
        <authorList>
            <person name="Wang T."/>
            <person name="Knowles S."/>
            <person name="Cheng C."/>
        </authorList>
    </citation>
    <scope>NUCLEOTIDE SEQUENCE [LARGE SCALE GENOMIC DNA]</scope>
    <source>
        <strain evidence="2 3">103v</strain>
    </source>
</reference>
<dbReference type="Proteomes" id="UP000472879">
    <property type="component" value="Unassembled WGS sequence"/>
</dbReference>
<gene>
    <name evidence="2" type="ORF">CBG21_06685</name>
    <name evidence="1" type="ORF">GIX81_02030</name>
</gene>
<sequence length="338" mass="40028">MDKIIALTRQQREAILQHLTANQVQALSEFTRYAMLSRFHTHHYLKQTDWEFQGMVIDPWYQRQHDHPGDNLYCDCGRRLKNQFILRSRTSGRQLFLGISHFQQHASIPQKVAREIQAGINEINLYMDSILLAYQAGRRFPQKIFQFVVDQQGFKNHEGTILYQRCNLFSRVDLPLHQRDYQDLQTLYHQLKQGVTHRLTKKEIKKLRVDIATDWRQVDQQITMFNYLLRQHGLFDQDLHRIKSNSINYALQRRKTRFFIRDYKQLLALTLTKARSQLAIKLRQLSFYVQTCEEVSAAKILCEQAIQILLAHKTTSGHSHFYGIKEAKKLTGKLMINN</sequence>
<accession>A0A081NNH6</accession>
<dbReference type="Proteomes" id="UP000216122">
    <property type="component" value="Unassembled WGS sequence"/>
</dbReference>
<organism evidence="2 3">
    <name type="scientific">Limosilactobacillus reuteri</name>
    <name type="common">Lactobacillus reuteri</name>
    <dbReference type="NCBI Taxonomy" id="1598"/>
    <lineage>
        <taxon>Bacteria</taxon>
        <taxon>Bacillati</taxon>
        <taxon>Bacillota</taxon>
        <taxon>Bacilli</taxon>
        <taxon>Lactobacillales</taxon>
        <taxon>Lactobacillaceae</taxon>
        <taxon>Limosilactobacillus</taxon>
    </lineage>
</organism>
<dbReference type="EMBL" id="WJNA01000003">
    <property type="protein sequence ID" value="MRH08247.1"/>
    <property type="molecule type" value="Genomic_DNA"/>
</dbReference>
<reference evidence="3" key="2">
    <citation type="submission" date="2017-05" db="EMBL/GenBank/DDBJ databases">
        <authorList>
            <person name="Lin X.B."/>
            <person name="Stothard P."/>
            <person name="Tasseva G."/>
            <person name="Walter J."/>
        </authorList>
    </citation>
    <scope>NUCLEOTIDE SEQUENCE [LARGE SCALE GENOMIC DNA]</scope>
    <source>
        <strain evidence="3">103v</strain>
    </source>
</reference>
<dbReference type="RefSeq" id="WP_035154106.1">
    <property type="nucleotide sequence ID" value="NZ_JANKBD010000002.1"/>
</dbReference>
<dbReference type="EMBL" id="NGQC01000039">
    <property type="protein sequence ID" value="OYT03090.1"/>
    <property type="molecule type" value="Genomic_DNA"/>
</dbReference>
<reference evidence="1 4" key="4">
    <citation type="submission" date="2019-11" db="EMBL/GenBank/DDBJ databases">
        <title>Draft genome sequence of 12 host-associated Lactobacillus reuteri rodent strains.</title>
        <authorList>
            <person name="Zhang S."/>
            <person name="Ozcam M."/>
            <person name="Van Pijkeren J.P."/>
        </authorList>
    </citation>
    <scope>NUCLEOTIDE SEQUENCE [LARGE SCALE GENOMIC DNA]</scope>
    <source>
        <strain evidence="1 4">Lr4020</strain>
    </source>
</reference>
<evidence type="ECO:0000313" key="3">
    <source>
        <dbReference type="Proteomes" id="UP000216122"/>
    </source>
</evidence>
<reference evidence="2" key="1">
    <citation type="submission" date="2017-05" db="EMBL/GenBank/DDBJ databases">
        <authorList>
            <person name="Song R."/>
            <person name="Chenine A.L."/>
            <person name="Ruprecht R.M."/>
        </authorList>
    </citation>
    <scope>NUCLEOTIDE SEQUENCE [LARGE SCALE GENOMIC DNA]</scope>
    <source>
        <strain evidence="2">103v</strain>
    </source>
</reference>
<protein>
    <submittedName>
        <fullName evidence="2">Uncharacterized protein</fullName>
    </submittedName>
</protein>
<dbReference type="AlphaFoldDB" id="A0A081NNH6"/>
<comment type="caution">
    <text evidence="2">The sequence shown here is derived from an EMBL/GenBank/DDBJ whole genome shotgun (WGS) entry which is preliminary data.</text>
</comment>
<evidence type="ECO:0000313" key="1">
    <source>
        <dbReference type="EMBL" id="MRH08247.1"/>
    </source>
</evidence>
<name>A0A081NNH6_LIMRT</name>
<proteinExistence type="predicted"/>
<evidence type="ECO:0000313" key="4">
    <source>
        <dbReference type="Proteomes" id="UP000472879"/>
    </source>
</evidence>